<dbReference type="Proteomes" id="UP001597347">
    <property type="component" value="Unassembled WGS sequence"/>
</dbReference>
<evidence type="ECO:0000313" key="3">
    <source>
        <dbReference type="Proteomes" id="UP001597347"/>
    </source>
</evidence>
<dbReference type="EMBL" id="JBHUEA010000033">
    <property type="protein sequence ID" value="MFD1722930.1"/>
    <property type="molecule type" value="Genomic_DNA"/>
</dbReference>
<keyword evidence="3" id="KW-1185">Reference proteome</keyword>
<feature type="region of interest" description="Disordered" evidence="1">
    <location>
        <begin position="55"/>
        <end position="85"/>
    </location>
</feature>
<gene>
    <name evidence="2" type="ORF">ACFSBI_15370</name>
</gene>
<accession>A0ABW4LI07</accession>
<organism evidence="2 3">
    <name type="scientific">Amnibacterium endophyticum</name>
    <dbReference type="NCBI Taxonomy" id="2109337"/>
    <lineage>
        <taxon>Bacteria</taxon>
        <taxon>Bacillati</taxon>
        <taxon>Actinomycetota</taxon>
        <taxon>Actinomycetes</taxon>
        <taxon>Micrococcales</taxon>
        <taxon>Microbacteriaceae</taxon>
        <taxon>Amnibacterium</taxon>
    </lineage>
</organism>
<evidence type="ECO:0008006" key="4">
    <source>
        <dbReference type="Google" id="ProtNLM"/>
    </source>
</evidence>
<sequence length="85" mass="9458">MDEVRFNEEQAAIANRIKGVDRQLDQLDDHMRQSAMWGLHGSGAGVGALARGRARAQDEAARANLQSQRDSLADQMRQSIERSHT</sequence>
<proteinExistence type="predicted"/>
<protein>
    <recommendedName>
        <fullName evidence="4">WXG100 family type VII secretion target</fullName>
    </recommendedName>
</protein>
<evidence type="ECO:0000313" key="2">
    <source>
        <dbReference type="EMBL" id="MFD1722930.1"/>
    </source>
</evidence>
<evidence type="ECO:0000256" key="1">
    <source>
        <dbReference type="SAM" id="MobiDB-lite"/>
    </source>
</evidence>
<dbReference type="RefSeq" id="WP_377936468.1">
    <property type="nucleotide sequence ID" value="NZ_JBHUEA010000033.1"/>
</dbReference>
<comment type="caution">
    <text evidence="2">The sequence shown here is derived from an EMBL/GenBank/DDBJ whole genome shotgun (WGS) entry which is preliminary data.</text>
</comment>
<name>A0ABW4LI07_9MICO</name>
<reference evidence="3" key="1">
    <citation type="journal article" date="2019" name="Int. J. Syst. Evol. Microbiol.">
        <title>The Global Catalogue of Microorganisms (GCM) 10K type strain sequencing project: providing services to taxonomists for standard genome sequencing and annotation.</title>
        <authorList>
            <consortium name="The Broad Institute Genomics Platform"/>
            <consortium name="The Broad Institute Genome Sequencing Center for Infectious Disease"/>
            <person name="Wu L."/>
            <person name="Ma J."/>
        </authorList>
    </citation>
    <scope>NUCLEOTIDE SEQUENCE [LARGE SCALE GENOMIC DNA]</scope>
    <source>
        <strain evidence="3">CGMCC 1.12471</strain>
    </source>
</reference>